<dbReference type="RefSeq" id="WP_071632749.1">
    <property type="nucleotide sequence ID" value="NZ_MOEC01000017.1"/>
</dbReference>
<dbReference type="OrthoDB" id="580912at2"/>
<dbReference type="AlphaFoldDB" id="A0A1J6HHD5"/>
<dbReference type="InterPro" id="IPR011935">
    <property type="entry name" value="CHP02231"/>
</dbReference>
<feature type="chain" id="PRO_5009638995" description="DUF4139 domain-containing protein" evidence="1">
    <location>
        <begin position="22"/>
        <end position="664"/>
    </location>
</feature>
<comment type="caution">
    <text evidence="3">The sequence shown here is derived from an EMBL/GenBank/DDBJ whole genome shotgun (WGS) entry which is preliminary data.</text>
</comment>
<accession>A0A1J6HHD5</accession>
<sequence length="664" mass="71424">MIKLITLTSFAVTLLSSTVLASSSGSIDAITLSSGGMAEISRKPTVSNDGIVEIEVPLNQVDDVLKSLVLKGGTGAILSVSLAGPNLLEETFRQLPFSPSSLSSMSAFLSSIPGTAVTVSSAGKTVRGKVLGVEALNKSGNANFHVLTVLDQDGHIQTIKIGEDTSLSVDDAEMKLKLTNATTALGRGSNDSARVIRITVRNLSATDSRLAYVVAAPIWKTAYRILTEPNGKARLQAWAVVENASGEDWKDVKLTLTSADPVTLKQRLHHIYWKDRAEVIVNTATNNVVEADTGNLANRARSRFAASEKAAAFESDAQAVEEMRVPAPAINGYGGGSAAANPSDTVAVVSENDNSASFELPGTFSLTNGDSLSVPITDAQIEAEMVSVYRNGSSNIHPVAAIMLKNSTGNSMPGGILTVYDSVAGYVGDAQLLNLPKEDTRIAAFATDRKVTITQEQEPTRQITDIKVVDGIVRISEKLRETTIYRISGALDVDRTVIIEHPVRVGWSFSSHADDGKTVSHHRLKASVKAGEEQSVVAVDEQLRSESFGLIDVDPTALLNWSSSASDKGVAEKFSQLAKVRQRQIDKQLDLQRVEEKLEYLQGEQGRIRDNIGAVPENSDLKAKYLTMLEESEDAISEMSKARETSKADLDRFAKELKQQIRNF</sequence>
<organism evidence="3 4">
    <name type="scientific">Brucella cytisi</name>
    <dbReference type="NCBI Taxonomy" id="407152"/>
    <lineage>
        <taxon>Bacteria</taxon>
        <taxon>Pseudomonadati</taxon>
        <taxon>Pseudomonadota</taxon>
        <taxon>Alphaproteobacteria</taxon>
        <taxon>Hyphomicrobiales</taxon>
        <taxon>Brucellaceae</taxon>
        <taxon>Brucella/Ochrobactrum group</taxon>
        <taxon>Brucella</taxon>
    </lineage>
</organism>
<keyword evidence="1" id="KW-0732">Signal</keyword>
<gene>
    <name evidence="3" type="ORF">BLA27_16960</name>
</gene>
<evidence type="ECO:0000259" key="2">
    <source>
        <dbReference type="Pfam" id="PF13598"/>
    </source>
</evidence>
<evidence type="ECO:0000313" key="3">
    <source>
        <dbReference type="EMBL" id="OIS92389.1"/>
    </source>
</evidence>
<protein>
    <recommendedName>
        <fullName evidence="2">DUF4139 domain-containing protein</fullName>
    </recommendedName>
</protein>
<feature type="domain" description="DUF4139" evidence="2">
    <location>
        <begin position="209"/>
        <end position="392"/>
    </location>
</feature>
<dbReference type="PANTHER" id="PTHR31005:SF8">
    <property type="entry name" value="DUF4139 DOMAIN-CONTAINING PROTEIN"/>
    <property type="match status" value="1"/>
</dbReference>
<keyword evidence="4" id="KW-1185">Reference proteome</keyword>
<name>A0A1J6HHD5_9HYPH</name>
<dbReference type="EMBL" id="MOEC01000017">
    <property type="protein sequence ID" value="OIS92389.1"/>
    <property type="molecule type" value="Genomic_DNA"/>
</dbReference>
<dbReference type="PANTHER" id="PTHR31005">
    <property type="entry name" value="DUF4139 DOMAIN-CONTAINING PROTEIN"/>
    <property type="match status" value="1"/>
</dbReference>
<dbReference type="Proteomes" id="UP000182985">
    <property type="component" value="Unassembled WGS sequence"/>
</dbReference>
<evidence type="ECO:0000313" key="4">
    <source>
        <dbReference type="Proteomes" id="UP000182985"/>
    </source>
</evidence>
<dbReference type="InterPro" id="IPR037291">
    <property type="entry name" value="DUF4139"/>
</dbReference>
<dbReference type="Pfam" id="PF13598">
    <property type="entry name" value="DUF4139"/>
    <property type="match status" value="1"/>
</dbReference>
<feature type="signal peptide" evidence="1">
    <location>
        <begin position="1"/>
        <end position="21"/>
    </location>
</feature>
<reference evidence="3 4" key="1">
    <citation type="submission" date="2016-10" db="EMBL/GenBank/DDBJ databases">
        <title>The Draft Genome Sequence of the Potato Rhizosphere Bacteria Ochrobactrum sp. IPA7.2.</title>
        <authorList>
            <person name="Gogoleva N.E."/>
            <person name="Khlopko Y.A."/>
            <person name="Burygin G.L."/>
            <person name="Plotnikov A.O."/>
        </authorList>
    </citation>
    <scope>NUCLEOTIDE SEQUENCE [LARGE SCALE GENOMIC DNA]</scope>
    <source>
        <strain evidence="3 4">IPA7.2</strain>
    </source>
</reference>
<evidence type="ECO:0000256" key="1">
    <source>
        <dbReference type="SAM" id="SignalP"/>
    </source>
</evidence>
<proteinExistence type="predicted"/>